<dbReference type="InterPro" id="IPR011990">
    <property type="entry name" value="TPR-like_helical_dom_sf"/>
</dbReference>
<dbReference type="EMBL" id="PVTE01000003">
    <property type="protein sequence ID" value="PRY44090.1"/>
    <property type="molecule type" value="Genomic_DNA"/>
</dbReference>
<proteinExistence type="predicted"/>
<dbReference type="SUPFAM" id="SSF48452">
    <property type="entry name" value="TPR-like"/>
    <property type="match status" value="1"/>
</dbReference>
<dbReference type="RefSeq" id="WP_106136518.1">
    <property type="nucleotide sequence ID" value="NZ_PVTE01000003.1"/>
</dbReference>
<dbReference type="AlphaFoldDB" id="A0A2T0TEK1"/>
<evidence type="ECO:0000313" key="2">
    <source>
        <dbReference type="Proteomes" id="UP000238375"/>
    </source>
</evidence>
<keyword evidence="2" id="KW-1185">Reference proteome</keyword>
<comment type="caution">
    <text evidence="1">The sequence shown here is derived from an EMBL/GenBank/DDBJ whole genome shotgun (WGS) entry which is preliminary data.</text>
</comment>
<accession>A0A2T0TEK1</accession>
<protein>
    <submittedName>
        <fullName evidence="1">SusD-like starch-binding protein associating with outer membrane</fullName>
    </submittedName>
</protein>
<dbReference type="InterPro" id="IPR041662">
    <property type="entry name" value="SusD-like_2"/>
</dbReference>
<evidence type="ECO:0000313" key="1">
    <source>
        <dbReference type="EMBL" id="PRY44090.1"/>
    </source>
</evidence>
<dbReference type="Pfam" id="PF12771">
    <property type="entry name" value="SusD-like_2"/>
    <property type="match status" value="1"/>
</dbReference>
<organism evidence="1 2">
    <name type="scientific">Spirosoma oryzae</name>
    <dbReference type="NCBI Taxonomy" id="1469603"/>
    <lineage>
        <taxon>Bacteria</taxon>
        <taxon>Pseudomonadati</taxon>
        <taxon>Bacteroidota</taxon>
        <taxon>Cytophagia</taxon>
        <taxon>Cytophagales</taxon>
        <taxon>Cytophagaceae</taxon>
        <taxon>Spirosoma</taxon>
    </lineage>
</organism>
<dbReference type="OrthoDB" id="622163at2"/>
<dbReference type="Proteomes" id="UP000238375">
    <property type="component" value="Unassembled WGS sequence"/>
</dbReference>
<sequence length="462" mass="51081">MKKHLITLGSLLLSLTGCQTYIDVNKNPNQPLTVQPALLLAPLELTVANELMAGDAARFTNHWTQMIASNQPAPNEGTYRQLNEDLNGQWGTNYTTCLQNMRVLRERAEADKSYNYSAIADILTALTLGMTTDLWGDVPYSQAFQGSDNFRPSYDKQEDIYKTLDLLLDRAIASIDKKASLKPGGDDYYYGGDMSKWRRAAYTLKARFAMHLIKAPGHTAASQADLALAALQNGMSSNSDDMKMFYLGGAGQQNKQNQNFLPVSTQVMAKPAVDTLVLRNDPRLSKIIAPAEETGKYTGRAIGLQDIGSLASYSILGDFYGATGANLYILTYAEAQFLKAEATLYKSGAAAAEPIYQNAVKTNMSALGVSDADASDYLSRRGKLTSSNALRLIIEEKVIADYLSPENYTDWRRTGYPLLTKVPNALSDIPRRFLYPRSELTTNPQPEQNAKLTDRVWWDVNK</sequence>
<dbReference type="PROSITE" id="PS51257">
    <property type="entry name" value="PROKAR_LIPOPROTEIN"/>
    <property type="match status" value="1"/>
</dbReference>
<reference evidence="1 2" key="1">
    <citation type="submission" date="2018-03" db="EMBL/GenBank/DDBJ databases">
        <title>Genomic Encyclopedia of Archaeal and Bacterial Type Strains, Phase II (KMG-II): from individual species to whole genera.</title>
        <authorList>
            <person name="Goeker M."/>
        </authorList>
    </citation>
    <scope>NUCLEOTIDE SEQUENCE [LARGE SCALE GENOMIC DNA]</scope>
    <source>
        <strain evidence="1 2">DSM 28354</strain>
    </source>
</reference>
<gene>
    <name evidence="1" type="ORF">CLV58_10359</name>
</gene>
<dbReference type="Gene3D" id="1.25.40.390">
    <property type="match status" value="1"/>
</dbReference>
<name>A0A2T0TEK1_9BACT</name>